<keyword evidence="5" id="KW-0235">DNA replication</keyword>
<evidence type="ECO:0000256" key="16">
    <source>
        <dbReference type="ARBA" id="ARBA00074927"/>
    </source>
</evidence>
<dbReference type="InterPro" id="IPR001208">
    <property type="entry name" value="MCM_dom"/>
</dbReference>
<evidence type="ECO:0000256" key="15">
    <source>
        <dbReference type="ARBA" id="ARBA00023306"/>
    </source>
</evidence>
<dbReference type="Pfam" id="PF14551">
    <property type="entry name" value="MCM_N"/>
    <property type="match status" value="1"/>
</dbReference>
<comment type="subcellular location">
    <subcellularLocation>
        <location evidence="1">Nucleus</location>
    </subcellularLocation>
</comment>
<keyword evidence="8" id="KW-0863">Zinc-finger</keyword>
<gene>
    <name evidence="19" type="ORF">V9T40_007150</name>
</gene>
<dbReference type="GO" id="GO:0042555">
    <property type="term" value="C:MCM complex"/>
    <property type="evidence" value="ECO:0007669"/>
    <property type="project" value="InterPro"/>
</dbReference>
<dbReference type="InterPro" id="IPR027925">
    <property type="entry name" value="MCM_N"/>
</dbReference>
<dbReference type="Gene3D" id="2.40.50.140">
    <property type="entry name" value="Nucleic acid-binding proteins"/>
    <property type="match status" value="1"/>
</dbReference>
<dbReference type="GO" id="GO:0003697">
    <property type="term" value="F:single-stranded DNA binding"/>
    <property type="evidence" value="ECO:0007669"/>
    <property type="project" value="TreeGrafter"/>
</dbReference>
<dbReference type="SUPFAM" id="SSF50249">
    <property type="entry name" value="Nucleic acid-binding proteins"/>
    <property type="match status" value="1"/>
</dbReference>
<dbReference type="Gene3D" id="2.20.28.10">
    <property type="match status" value="1"/>
</dbReference>
<feature type="domain" description="MCM C-terminal AAA(+) ATPase" evidence="18">
    <location>
        <begin position="825"/>
        <end position="1031"/>
    </location>
</feature>
<dbReference type="InterPro" id="IPR012340">
    <property type="entry name" value="NA-bd_OB-fold"/>
</dbReference>
<dbReference type="EMBL" id="JBBCAQ010000002">
    <property type="protein sequence ID" value="KAK7605292.1"/>
    <property type="molecule type" value="Genomic_DNA"/>
</dbReference>
<keyword evidence="20" id="KW-1185">Reference proteome</keyword>
<evidence type="ECO:0000256" key="1">
    <source>
        <dbReference type="ARBA" id="ARBA00004123"/>
    </source>
</evidence>
<dbReference type="Pfam" id="PF00493">
    <property type="entry name" value="MCM"/>
    <property type="match status" value="1"/>
</dbReference>
<dbReference type="PANTHER" id="PTHR11630:SF44">
    <property type="entry name" value="DNA REPLICATION LICENSING FACTOR MCM2"/>
    <property type="match status" value="1"/>
</dbReference>
<dbReference type="Pfam" id="PF19318">
    <property type="entry name" value="DUF5918"/>
    <property type="match status" value="1"/>
</dbReference>
<dbReference type="GO" id="GO:0008270">
    <property type="term" value="F:zinc ion binding"/>
    <property type="evidence" value="ECO:0007669"/>
    <property type="project" value="UniProtKB-KW"/>
</dbReference>
<evidence type="ECO:0000256" key="3">
    <source>
        <dbReference type="ARBA" id="ARBA00012551"/>
    </source>
</evidence>
<evidence type="ECO:0000313" key="19">
    <source>
        <dbReference type="EMBL" id="KAK7605292.1"/>
    </source>
</evidence>
<feature type="region of interest" description="Disordered" evidence="17">
    <location>
        <begin position="390"/>
        <end position="411"/>
    </location>
</feature>
<evidence type="ECO:0000256" key="13">
    <source>
        <dbReference type="ARBA" id="ARBA00023125"/>
    </source>
</evidence>
<keyword evidence="12" id="KW-0067">ATP-binding</keyword>
<dbReference type="InterPro" id="IPR039925">
    <property type="entry name" value="RNF37_RING-Ubox"/>
</dbReference>
<dbReference type="GO" id="GO:0005524">
    <property type="term" value="F:ATP binding"/>
    <property type="evidence" value="ECO:0007669"/>
    <property type="project" value="UniProtKB-KW"/>
</dbReference>
<dbReference type="InterPro" id="IPR013083">
    <property type="entry name" value="Znf_RING/FYVE/PHD"/>
</dbReference>
<dbReference type="InterPro" id="IPR033762">
    <property type="entry name" value="MCM_OB"/>
</dbReference>
<dbReference type="Gene3D" id="3.40.50.300">
    <property type="entry name" value="P-loop containing nucleotide triphosphate hydrolases"/>
    <property type="match status" value="1"/>
</dbReference>
<dbReference type="Pfam" id="PF17207">
    <property type="entry name" value="MCM_OB"/>
    <property type="match status" value="1"/>
</dbReference>
<comment type="caution">
    <text evidence="19">The sequence shown here is derived from an EMBL/GenBank/DDBJ whole genome shotgun (WGS) entry which is preliminary data.</text>
</comment>
<dbReference type="SUPFAM" id="SSF52540">
    <property type="entry name" value="P-loop containing nucleoside triphosphate hydrolases"/>
    <property type="match status" value="1"/>
</dbReference>
<dbReference type="GO" id="GO:0043138">
    <property type="term" value="F:3'-5' DNA helicase activity"/>
    <property type="evidence" value="ECO:0007669"/>
    <property type="project" value="TreeGrafter"/>
</dbReference>
<dbReference type="Pfam" id="PF12619">
    <property type="entry name" value="MCM2_N"/>
    <property type="match status" value="1"/>
</dbReference>
<dbReference type="GO" id="GO:0016567">
    <property type="term" value="P:protein ubiquitination"/>
    <property type="evidence" value="ECO:0007669"/>
    <property type="project" value="InterPro"/>
</dbReference>
<evidence type="ECO:0000256" key="7">
    <source>
        <dbReference type="ARBA" id="ARBA00022741"/>
    </source>
</evidence>
<dbReference type="InterPro" id="IPR027417">
    <property type="entry name" value="P-loop_NTPase"/>
</dbReference>
<evidence type="ECO:0000256" key="17">
    <source>
        <dbReference type="SAM" id="MobiDB-lite"/>
    </source>
</evidence>
<evidence type="ECO:0000256" key="8">
    <source>
        <dbReference type="ARBA" id="ARBA00022771"/>
    </source>
</evidence>
<dbReference type="InterPro" id="IPR045696">
    <property type="entry name" value="Ubox5_N"/>
</dbReference>
<keyword evidence="10" id="KW-0347">Helicase</keyword>
<dbReference type="Pfam" id="PF04564">
    <property type="entry name" value="U-box"/>
    <property type="match status" value="1"/>
</dbReference>
<keyword evidence="7" id="KW-0547">Nucleotide-binding</keyword>
<proteinExistence type="inferred from homology"/>
<dbReference type="Pfam" id="PF17855">
    <property type="entry name" value="MCM_lid"/>
    <property type="match status" value="1"/>
</dbReference>
<dbReference type="PANTHER" id="PTHR11630">
    <property type="entry name" value="DNA REPLICATION LICENSING FACTOR MCM FAMILY MEMBER"/>
    <property type="match status" value="1"/>
</dbReference>
<dbReference type="InterPro" id="IPR059098">
    <property type="entry name" value="WHD_MCM2"/>
</dbReference>
<protein>
    <recommendedName>
        <fullName evidence="4">DNA replication licensing factor MCM2</fullName>
        <ecNumber evidence="3">3.6.4.12</ecNumber>
    </recommendedName>
    <alternativeName>
        <fullName evidence="16">DNA replication licensing factor mcm2</fullName>
    </alternativeName>
</protein>
<keyword evidence="14" id="KW-0539">Nucleus</keyword>
<dbReference type="GO" id="GO:0005634">
    <property type="term" value="C:nucleus"/>
    <property type="evidence" value="ECO:0007669"/>
    <property type="project" value="UniProtKB-SubCell"/>
</dbReference>
<dbReference type="Gene3D" id="3.30.1640.10">
    <property type="entry name" value="mini-chromosome maintenance (MCM) complex, chain A, domain 1"/>
    <property type="match status" value="1"/>
</dbReference>
<dbReference type="InterPro" id="IPR018525">
    <property type="entry name" value="MCM_CS"/>
</dbReference>
<evidence type="ECO:0000256" key="11">
    <source>
        <dbReference type="ARBA" id="ARBA00022833"/>
    </source>
</evidence>
<evidence type="ECO:0000256" key="14">
    <source>
        <dbReference type="ARBA" id="ARBA00023242"/>
    </source>
</evidence>
<keyword evidence="13" id="KW-0238">DNA-binding</keyword>
<comment type="similarity">
    <text evidence="2">Belongs to the MCM family.</text>
</comment>
<dbReference type="InterPro" id="IPR003613">
    <property type="entry name" value="Ubox_domain"/>
</dbReference>
<dbReference type="InterPro" id="IPR008045">
    <property type="entry name" value="MCM2"/>
</dbReference>
<sequence length="1260" mass="144024">MFANFLHPALCPQIESSTVSSEGFELSNLISADEQLLHKGFLAERFISGPVNILLTFTCPVTVKYVILWPQVGTQKSSGFELSLLNSTNECQRFATCQIPSDKNGLLFHKEGSDIDFSRLSPEVSSFTRSTFFRSRIHENVRVMQVRIFRSHFVPAIRKIEVWGEPHRTCDANTKRRIARLWFKTRRPVDHHRAPESPAEDVEHENQPQLNDAEIPDEFFDEITHELMTLPMILPSGKIIDSRTLDRFQAEEAKWGRLPSDPFTGVLFSECSKPVIATALKSKLDLFLLRYSDMIDLKFVPRRLGSQNEKFNASYFRVSKIVEPEVGKRKLNQTDETPRYKNCKISTTVEEISLSTSESDDGISKLLEKTLYNLPSFITSSCNARSDIKLPESSDIGSSPAHDFDDESEIIPQGDPIEIDEEEQGEDLIGDNLEADYRPMPQLDRYDQEGMDDEYYDAMSIDDRVAAERELRRRDREEAFGRRGEDDLLYDESDDDEAPRRKRRLAEKAAMGNVEDEEMIESIDNLEDTRGLSVKEWVIQLAPRTEIENRFKNFLRNFINSKSQFIYKEKIRRMCENNHSSFEVEFTHLAVYEQTLAYFLPEAPLQMLEIFDKVAKELVLAIYPMYERVTSNIHVRISELPLTEDIRVFRKIHLNQLVRTTGVVSATTGVLPQLSIVKYDCNKCGYMLGPFTQTQDLEVKPGSCPECQSSGPFMVNMEQTVYRNYQKITIQESPGHVPAGRIPRSKECILTADLCDRCKPGDEIDVTGIYTNTYDSLLNTEYGFPVFSTCILANHVIVKDNKEIVESLTDEDVKTIMKLSQDHKIGEKIMNTIGPSIFGHEYIKRALALALFGGESKNPGEKHKIRGDINVLLCGDPGTAKSQFLKFIEKISPRAIFTTGQGASAVGLTAYVRRNPVTREWTLEAGALVLADKGVCLIDEFDKMNDQDRTSIHEAMEQQSISISKAGIVTSLQARCSVIAAANPIGGRYDPALTFSDNVNLSEPIMSRFDILCVVRDEADLARDKELATFVVASHMRHHPRNARSENEEEPAQYTKDGLELIPQEMLKKYIVYAKQNIHPKLHHMDQEKISKMYSELRRESEITGSTPITVRHIESMIRMAEAHAKMHLREYVQEDDVNIAIRVMLDSFIDTQKYSVMKPMRNKFQKYLSYKKDITELLYFILRQMAIDQLRYIRGIVGVNVNTIEIHEKDFKDKAKQIDVFDLRSFYESKIFKDNNFVYDSGRKLIVQVLPISQAGAEE</sequence>
<evidence type="ECO:0000256" key="9">
    <source>
        <dbReference type="ARBA" id="ARBA00022801"/>
    </source>
</evidence>
<dbReference type="Pfam" id="PF23669">
    <property type="entry name" value="WHD_MCM2"/>
    <property type="match status" value="1"/>
</dbReference>
<evidence type="ECO:0000256" key="12">
    <source>
        <dbReference type="ARBA" id="ARBA00022840"/>
    </source>
</evidence>
<dbReference type="Proteomes" id="UP001367676">
    <property type="component" value="Unassembled WGS sequence"/>
</dbReference>
<dbReference type="Gene3D" id="3.30.40.10">
    <property type="entry name" value="Zinc/RING finger domain, C3HC4 (zinc finger)"/>
    <property type="match status" value="1"/>
</dbReference>
<accession>A0AAN9TWY9</accession>
<evidence type="ECO:0000313" key="20">
    <source>
        <dbReference type="Proteomes" id="UP001367676"/>
    </source>
</evidence>
<dbReference type="GO" id="GO:0000727">
    <property type="term" value="P:double-strand break repair via break-induced replication"/>
    <property type="evidence" value="ECO:0007669"/>
    <property type="project" value="TreeGrafter"/>
</dbReference>
<evidence type="ECO:0000256" key="6">
    <source>
        <dbReference type="ARBA" id="ARBA00022723"/>
    </source>
</evidence>
<dbReference type="AlphaFoldDB" id="A0AAN9TWY9"/>
<dbReference type="GO" id="GO:1902975">
    <property type="term" value="P:mitotic DNA replication initiation"/>
    <property type="evidence" value="ECO:0007669"/>
    <property type="project" value="TreeGrafter"/>
</dbReference>
<dbReference type="PRINTS" id="PR01657">
    <property type="entry name" value="MCMFAMILY"/>
</dbReference>
<reference evidence="19 20" key="1">
    <citation type="submission" date="2024-03" db="EMBL/GenBank/DDBJ databases">
        <title>Adaptation during the transition from Ophiocordyceps entomopathogen to insect associate is accompanied by gene loss and intensified selection.</title>
        <authorList>
            <person name="Ward C.M."/>
            <person name="Onetto C.A."/>
            <person name="Borneman A.R."/>
        </authorList>
    </citation>
    <scope>NUCLEOTIDE SEQUENCE [LARGE SCALE GENOMIC DNA]</scope>
    <source>
        <strain evidence="19">AWRI1</strain>
        <tissue evidence="19">Single Adult Female</tissue>
    </source>
</reference>
<dbReference type="InterPro" id="IPR031327">
    <property type="entry name" value="MCM"/>
</dbReference>
<organism evidence="19 20">
    <name type="scientific">Parthenolecanium corni</name>
    <dbReference type="NCBI Taxonomy" id="536013"/>
    <lineage>
        <taxon>Eukaryota</taxon>
        <taxon>Metazoa</taxon>
        <taxon>Ecdysozoa</taxon>
        <taxon>Arthropoda</taxon>
        <taxon>Hexapoda</taxon>
        <taxon>Insecta</taxon>
        <taxon>Pterygota</taxon>
        <taxon>Neoptera</taxon>
        <taxon>Paraneoptera</taxon>
        <taxon>Hemiptera</taxon>
        <taxon>Sternorrhyncha</taxon>
        <taxon>Coccoidea</taxon>
        <taxon>Coccidae</taxon>
        <taxon>Parthenolecanium</taxon>
    </lineage>
</organism>
<evidence type="ECO:0000256" key="2">
    <source>
        <dbReference type="ARBA" id="ARBA00008010"/>
    </source>
</evidence>
<dbReference type="GO" id="GO:0016787">
    <property type="term" value="F:hydrolase activity"/>
    <property type="evidence" value="ECO:0007669"/>
    <property type="project" value="UniProtKB-KW"/>
</dbReference>
<keyword evidence="6" id="KW-0479">Metal-binding</keyword>
<dbReference type="GO" id="GO:0004842">
    <property type="term" value="F:ubiquitin-protein transferase activity"/>
    <property type="evidence" value="ECO:0007669"/>
    <property type="project" value="InterPro"/>
</dbReference>
<name>A0AAN9TWY9_9HEMI</name>
<evidence type="ECO:0000256" key="5">
    <source>
        <dbReference type="ARBA" id="ARBA00022705"/>
    </source>
</evidence>
<dbReference type="FunFam" id="2.20.28.10:FF:000002">
    <property type="entry name" value="DNA helicase"/>
    <property type="match status" value="1"/>
</dbReference>
<dbReference type="PRINTS" id="PR01658">
    <property type="entry name" value="MCMPROTEIN2"/>
</dbReference>
<dbReference type="PROSITE" id="PS00847">
    <property type="entry name" value="MCM_1"/>
    <property type="match status" value="1"/>
</dbReference>
<dbReference type="GO" id="GO:0017116">
    <property type="term" value="F:single-stranded DNA helicase activity"/>
    <property type="evidence" value="ECO:0007669"/>
    <property type="project" value="TreeGrafter"/>
</dbReference>
<dbReference type="InterPro" id="IPR041562">
    <property type="entry name" value="MCM_lid"/>
</dbReference>
<dbReference type="PROSITE" id="PS50051">
    <property type="entry name" value="MCM_2"/>
    <property type="match status" value="1"/>
</dbReference>
<dbReference type="SMART" id="SM00350">
    <property type="entry name" value="MCM"/>
    <property type="match status" value="1"/>
</dbReference>
<dbReference type="FunFam" id="3.40.50.300:FF:000138">
    <property type="entry name" value="DNA helicase"/>
    <property type="match status" value="1"/>
</dbReference>
<dbReference type="CDD" id="cd16660">
    <property type="entry name" value="RING-Ubox_RNF37"/>
    <property type="match status" value="1"/>
</dbReference>
<evidence type="ECO:0000256" key="4">
    <source>
        <dbReference type="ARBA" id="ARBA00018925"/>
    </source>
</evidence>
<evidence type="ECO:0000259" key="18">
    <source>
        <dbReference type="PROSITE" id="PS50051"/>
    </source>
</evidence>
<dbReference type="CDD" id="cd17753">
    <property type="entry name" value="MCM2"/>
    <property type="match status" value="1"/>
</dbReference>
<keyword evidence="15" id="KW-0131">Cell cycle</keyword>
<dbReference type="EC" id="3.6.4.12" evidence="3"/>
<evidence type="ECO:0000256" key="10">
    <source>
        <dbReference type="ARBA" id="ARBA00022806"/>
    </source>
</evidence>
<dbReference type="SUPFAM" id="SSF57850">
    <property type="entry name" value="RING/U-box"/>
    <property type="match status" value="1"/>
</dbReference>
<keyword evidence="9" id="KW-0378">Hydrolase</keyword>
<keyword evidence="11" id="KW-0862">Zinc</keyword>